<dbReference type="eggNOG" id="ENOG502QUT5">
    <property type="taxonomic scope" value="Eukaryota"/>
</dbReference>
<evidence type="ECO:0000256" key="1">
    <source>
        <dbReference type="SAM" id="Coils"/>
    </source>
</evidence>
<keyword evidence="1" id="KW-0175">Coiled coil</keyword>
<accession>G5AN70</accession>
<dbReference type="AlphaFoldDB" id="G5AN70"/>
<evidence type="ECO:0000313" key="3">
    <source>
        <dbReference type="EMBL" id="EHA98486.1"/>
    </source>
</evidence>
<sequence>MVPLAGLAASEPHSTGEHWSVAAIARAEGVHVPSPPRASLEPGDKIDEPEDTGPRDPDATPEGAWQSDGSWGSRALDEEDEQLFRSVEGQAASDKEEEEEEKWREVERPAAQAEARPLGCGSRCDDQTARKLLMYLGRCGDAEHTCTPGELEAHVARLLEHLDIQGCDGKSLGPCAEEAELQQKVAENEHLRLELQMVETERVRLSLLEEKLVDVLQLLQRLRDLRGDWAPWPSWTPCTKPWLAVSSCRQLLWGPAAQRLHSPTRSSSPAEVADPAQPPWGSGSLRIILVTVRLLSPASLTSTIRTPRLASGSFPSLNSYGPHFLPPGYIRALLLLDQPAPDAASLASEQKEHFPA</sequence>
<dbReference type="Pfam" id="PF15799">
    <property type="entry name" value="CCD48"/>
    <property type="match status" value="1"/>
</dbReference>
<reference evidence="3 4" key="1">
    <citation type="journal article" date="2011" name="Nature">
        <title>Genome sequencing reveals insights into physiology and longevity of the naked mole rat.</title>
        <authorList>
            <person name="Kim E.B."/>
            <person name="Fang X."/>
            <person name="Fushan A.A."/>
            <person name="Huang Z."/>
            <person name="Lobanov A.V."/>
            <person name="Han L."/>
            <person name="Marino S.M."/>
            <person name="Sun X."/>
            <person name="Turanov A.A."/>
            <person name="Yang P."/>
            <person name="Yim S.H."/>
            <person name="Zhao X."/>
            <person name="Kasaikina M.V."/>
            <person name="Stoletzki N."/>
            <person name="Peng C."/>
            <person name="Polak P."/>
            <person name="Xiong Z."/>
            <person name="Kiezun A."/>
            <person name="Zhu Y."/>
            <person name="Chen Y."/>
            <person name="Kryukov G.V."/>
            <person name="Zhang Q."/>
            <person name="Peshkin L."/>
            <person name="Yang L."/>
            <person name="Bronson R.T."/>
            <person name="Buffenstein R."/>
            <person name="Wang B."/>
            <person name="Han C."/>
            <person name="Li Q."/>
            <person name="Chen L."/>
            <person name="Zhao W."/>
            <person name="Sunyaev S.R."/>
            <person name="Park T.J."/>
            <person name="Zhang G."/>
            <person name="Wang J."/>
            <person name="Gladyshev V.N."/>
        </authorList>
    </citation>
    <scope>NUCLEOTIDE SEQUENCE [LARGE SCALE GENOMIC DNA]</scope>
</reference>
<evidence type="ECO:0000313" key="4">
    <source>
        <dbReference type="Proteomes" id="UP000006813"/>
    </source>
</evidence>
<name>G5AN70_HETGA</name>
<dbReference type="Proteomes" id="UP000006813">
    <property type="component" value="Unassembled WGS sequence"/>
</dbReference>
<protein>
    <submittedName>
        <fullName evidence="3">Coiled-coil domain-containing protein 48</fullName>
    </submittedName>
</protein>
<dbReference type="InParanoid" id="G5AN70"/>
<feature type="coiled-coil region" evidence="1">
    <location>
        <begin position="176"/>
        <end position="225"/>
    </location>
</feature>
<feature type="region of interest" description="Disordered" evidence="2">
    <location>
        <begin position="26"/>
        <end position="112"/>
    </location>
</feature>
<dbReference type="STRING" id="10181.G5AN70"/>
<gene>
    <name evidence="3" type="ORF">GW7_19682</name>
</gene>
<dbReference type="EMBL" id="JH166121">
    <property type="protein sequence ID" value="EHA98486.1"/>
    <property type="molecule type" value="Genomic_DNA"/>
</dbReference>
<proteinExistence type="predicted"/>
<organism evidence="3 4">
    <name type="scientific">Heterocephalus glaber</name>
    <name type="common">Naked mole rat</name>
    <dbReference type="NCBI Taxonomy" id="10181"/>
    <lineage>
        <taxon>Eukaryota</taxon>
        <taxon>Metazoa</taxon>
        <taxon>Chordata</taxon>
        <taxon>Craniata</taxon>
        <taxon>Vertebrata</taxon>
        <taxon>Euteleostomi</taxon>
        <taxon>Mammalia</taxon>
        <taxon>Eutheria</taxon>
        <taxon>Euarchontoglires</taxon>
        <taxon>Glires</taxon>
        <taxon>Rodentia</taxon>
        <taxon>Hystricomorpha</taxon>
        <taxon>Bathyergidae</taxon>
        <taxon>Heterocephalus</taxon>
    </lineage>
</organism>
<feature type="compositionally biased region" description="Basic and acidic residues" evidence="2">
    <location>
        <begin position="42"/>
        <end position="58"/>
    </location>
</feature>
<dbReference type="InterPro" id="IPR031601">
    <property type="entry name" value="CCD48"/>
</dbReference>
<evidence type="ECO:0000256" key="2">
    <source>
        <dbReference type="SAM" id="MobiDB-lite"/>
    </source>
</evidence>